<evidence type="ECO:0000256" key="2">
    <source>
        <dbReference type="ARBA" id="ARBA00038209"/>
    </source>
</evidence>
<dbReference type="PANTHER" id="PTHR43174:SF2">
    <property type="entry name" value="UDP-N-ACETYLGLUCOSAMINE 2-EPIMERASE"/>
    <property type="match status" value="1"/>
</dbReference>
<reference evidence="6 7" key="1">
    <citation type="submission" date="2018-05" db="EMBL/GenBank/DDBJ databases">
        <title>Genomic Encyclopedia of Type Strains, Phase IV (KMG-IV): sequencing the most valuable type-strain genomes for metagenomic binning, comparative biology and taxonomic classification.</title>
        <authorList>
            <person name="Goeker M."/>
        </authorList>
    </citation>
    <scope>NUCLEOTIDE SEQUENCE [LARGE SCALE GENOMIC DNA]</scope>
    <source>
        <strain evidence="6 7">DSM 24906</strain>
    </source>
</reference>
<dbReference type="EMBL" id="QGGI01000044">
    <property type="protein sequence ID" value="PWJ84080.1"/>
    <property type="molecule type" value="Genomic_DNA"/>
</dbReference>
<gene>
    <name evidence="6" type="ORF">C7380_1441</name>
</gene>
<dbReference type="SUPFAM" id="SSF53756">
    <property type="entry name" value="UDP-Glycosyltransferase/glycogen phosphorylase"/>
    <property type="match status" value="1"/>
</dbReference>
<name>A0AA45HHI9_9BACT</name>
<dbReference type="CDD" id="cd03786">
    <property type="entry name" value="GTB_UDP-GlcNAc_2-Epimerase"/>
    <property type="match status" value="1"/>
</dbReference>
<dbReference type="InterPro" id="IPR029767">
    <property type="entry name" value="WecB-like"/>
</dbReference>
<dbReference type="Pfam" id="PF02350">
    <property type="entry name" value="Epimerase_2"/>
    <property type="match status" value="1"/>
</dbReference>
<evidence type="ECO:0000256" key="1">
    <source>
        <dbReference type="ARBA" id="ARBA00023235"/>
    </source>
</evidence>
<evidence type="ECO:0000259" key="5">
    <source>
        <dbReference type="Pfam" id="PF02350"/>
    </source>
</evidence>
<evidence type="ECO:0000256" key="3">
    <source>
        <dbReference type="ARBA" id="ARBA00038858"/>
    </source>
</evidence>
<protein>
    <recommendedName>
        <fullName evidence="3">UDP-N-acetylglucosamine 2-epimerase (non-hydrolyzing)</fullName>
        <ecNumber evidence="3">5.1.3.14</ecNumber>
    </recommendedName>
</protein>
<dbReference type="Proteomes" id="UP000245921">
    <property type="component" value="Unassembled WGS sequence"/>
</dbReference>
<organism evidence="6 7">
    <name type="scientific">Oceanotoga teriensis</name>
    <dbReference type="NCBI Taxonomy" id="515440"/>
    <lineage>
        <taxon>Bacteria</taxon>
        <taxon>Thermotogati</taxon>
        <taxon>Thermotogota</taxon>
        <taxon>Thermotogae</taxon>
        <taxon>Petrotogales</taxon>
        <taxon>Petrotogaceae</taxon>
        <taxon>Oceanotoga</taxon>
    </lineage>
</organism>
<comment type="caution">
    <text evidence="6">The sequence shown here is derived from an EMBL/GenBank/DDBJ whole genome shotgun (WGS) entry which is preliminary data.</text>
</comment>
<comment type="similarity">
    <text evidence="2 4">Belongs to the UDP-N-acetylglucosamine 2-epimerase family.</text>
</comment>
<evidence type="ECO:0000256" key="4">
    <source>
        <dbReference type="RuleBase" id="RU003513"/>
    </source>
</evidence>
<sequence length="364" mass="41957">MKIGIIFGTRPEAIKMAPLYKKLIENNIDTKIISTGQHKEMLDQVLNVFEIIPDYNLNIMKKGQSLCELTSRLLNELDKILKKERFDLILVHGDTSTTMTASLAGFYNKIPIGHVEAGLRTKDIYDPYPEELNRRITSNIANYHFAPTELAKQNLIKENIPEKNIIITGNTVIDSIKWIKENKSENIKMIQNNLNLKKQKYILMTMHRRENWGTPIENVMKAVKKYTSEKNIKVIFPIHLNPIVRENVKKIIKNDTNIILTEPLEYLEFISLMDGCHYIMTDSGGIQEEAQYLKKTILILRKTTERPEAIKNGTAILVGTEEDKVYNAMKELEKNMYKNIIKDKNPFGDGFASEKIVDFILKSK</sequence>
<dbReference type="InterPro" id="IPR003331">
    <property type="entry name" value="UDP_GlcNAc_Epimerase_2_dom"/>
</dbReference>
<dbReference type="RefSeq" id="WP_109606748.1">
    <property type="nucleotide sequence ID" value="NZ_JAMHJO010000032.1"/>
</dbReference>
<keyword evidence="7" id="KW-1185">Reference proteome</keyword>
<dbReference type="NCBIfam" id="TIGR00236">
    <property type="entry name" value="wecB"/>
    <property type="match status" value="1"/>
</dbReference>
<feature type="domain" description="UDP-N-acetylglucosamine 2-epimerase" evidence="5">
    <location>
        <begin position="25"/>
        <end position="360"/>
    </location>
</feature>
<dbReference type="PANTHER" id="PTHR43174">
    <property type="entry name" value="UDP-N-ACETYLGLUCOSAMINE 2-EPIMERASE"/>
    <property type="match status" value="1"/>
</dbReference>
<accession>A0AA45HHI9</accession>
<evidence type="ECO:0000313" key="6">
    <source>
        <dbReference type="EMBL" id="PWJ84080.1"/>
    </source>
</evidence>
<evidence type="ECO:0000313" key="7">
    <source>
        <dbReference type="Proteomes" id="UP000245921"/>
    </source>
</evidence>
<keyword evidence="1 4" id="KW-0413">Isomerase</keyword>
<dbReference type="FunFam" id="3.40.50.2000:FF:000043">
    <property type="entry name" value="UDP-N-acetylglucosamine 2-epimerase"/>
    <property type="match status" value="1"/>
</dbReference>
<dbReference type="GO" id="GO:0008761">
    <property type="term" value="F:UDP-N-acetylglucosamine 2-epimerase activity"/>
    <property type="evidence" value="ECO:0007669"/>
    <property type="project" value="UniProtKB-EC"/>
</dbReference>
<proteinExistence type="inferred from homology"/>
<dbReference type="AlphaFoldDB" id="A0AA45HHI9"/>
<dbReference type="Gene3D" id="3.40.50.2000">
    <property type="entry name" value="Glycogen Phosphorylase B"/>
    <property type="match status" value="2"/>
</dbReference>
<dbReference type="EC" id="5.1.3.14" evidence="3"/>